<accession>A0A379WME1</accession>
<feature type="transmembrane region" description="Helical" evidence="1">
    <location>
        <begin position="97"/>
        <end position="117"/>
    </location>
</feature>
<proteinExistence type="predicted"/>
<name>A0A379WME1_SALET</name>
<feature type="transmembrane region" description="Helical" evidence="1">
    <location>
        <begin position="40"/>
        <end position="63"/>
    </location>
</feature>
<gene>
    <name evidence="2" type="ORF">NCTC8261_01524</name>
</gene>
<keyword evidence="1" id="KW-0472">Membrane</keyword>
<evidence type="ECO:0000313" key="2">
    <source>
        <dbReference type="EMBL" id="SUH35307.1"/>
    </source>
</evidence>
<reference evidence="2 3" key="1">
    <citation type="submission" date="2018-06" db="EMBL/GenBank/DDBJ databases">
        <authorList>
            <consortium name="Pathogen Informatics"/>
            <person name="Doyle S."/>
        </authorList>
    </citation>
    <scope>NUCLEOTIDE SEQUENCE [LARGE SCALE GENOMIC DNA]</scope>
    <source>
        <strain evidence="2 3">NCTC8261</strain>
    </source>
</reference>
<protein>
    <submittedName>
        <fullName evidence="2">Uncharacterized protein</fullName>
    </submittedName>
</protein>
<feature type="transmembrane region" description="Helical" evidence="1">
    <location>
        <begin position="75"/>
        <end position="91"/>
    </location>
</feature>
<dbReference type="Proteomes" id="UP000254712">
    <property type="component" value="Unassembled WGS sequence"/>
</dbReference>
<sequence length="169" mass="18747">MRHVPEPGVQQPNTAARCRCFPARCIARYPALSSWRAEDAYTFAFINLTVIVTPQLWPLIFRVPAMETVHERSKYVFRAGFFLIAPCAANAASKPYLFSACFNPFGFIMSVCFSATVNERIDAHRHAFRIFMYQQFAAVCVGGTIAKGVHLTEFPTVSTCNSGNGNVPG</sequence>
<dbReference type="AlphaFoldDB" id="A0A379WME1"/>
<keyword evidence="1" id="KW-1133">Transmembrane helix</keyword>
<evidence type="ECO:0000256" key="1">
    <source>
        <dbReference type="SAM" id="Phobius"/>
    </source>
</evidence>
<evidence type="ECO:0000313" key="3">
    <source>
        <dbReference type="Proteomes" id="UP000254712"/>
    </source>
</evidence>
<dbReference type="EMBL" id="UGXT01000002">
    <property type="protein sequence ID" value="SUH35307.1"/>
    <property type="molecule type" value="Genomic_DNA"/>
</dbReference>
<organism evidence="2 3">
    <name type="scientific">Salmonella enterica I</name>
    <dbReference type="NCBI Taxonomy" id="59201"/>
    <lineage>
        <taxon>Bacteria</taxon>
        <taxon>Pseudomonadati</taxon>
        <taxon>Pseudomonadota</taxon>
        <taxon>Gammaproteobacteria</taxon>
        <taxon>Enterobacterales</taxon>
        <taxon>Enterobacteriaceae</taxon>
        <taxon>Salmonella</taxon>
    </lineage>
</organism>
<keyword evidence="1" id="KW-0812">Transmembrane</keyword>